<keyword evidence="1" id="KW-1133">Transmembrane helix</keyword>
<organism evidence="2 3">
    <name type="scientific">Segatella copri</name>
    <dbReference type="NCBI Taxonomy" id="165179"/>
    <lineage>
        <taxon>Bacteria</taxon>
        <taxon>Pseudomonadati</taxon>
        <taxon>Bacteroidota</taxon>
        <taxon>Bacteroidia</taxon>
        <taxon>Bacteroidales</taxon>
        <taxon>Prevotellaceae</taxon>
        <taxon>Segatella</taxon>
    </lineage>
</organism>
<reference evidence="2 3" key="1">
    <citation type="submission" date="2018-08" db="EMBL/GenBank/DDBJ databases">
        <title>A genome reference for cultivated species of the human gut microbiota.</title>
        <authorList>
            <person name="Zou Y."/>
            <person name="Xue W."/>
            <person name="Luo G."/>
        </authorList>
    </citation>
    <scope>NUCLEOTIDE SEQUENCE [LARGE SCALE GENOMIC DNA]</scope>
    <source>
        <strain evidence="2 3">AF43-2</strain>
    </source>
</reference>
<sequence length="132" mass="16134">MFYFICKITLNNSNFQIFMFFFQQSCISLLLLIDVAKIQHFRFLPMRFVRFAWIREIKYRKYHEIILKISPKDKKITPIDKKLSPKDKKISPIKKIWKPCWGDEVKGEGYILNLYIIFFFRAFSIFDPRVFF</sequence>
<accession>A0AA92V4W3</accession>
<gene>
    <name evidence="2" type="ORF">DW064_13030</name>
</gene>
<protein>
    <submittedName>
        <fullName evidence="2">Uncharacterized protein</fullName>
    </submittedName>
</protein>
<evidence type="ECO:0000313" key="2">
    <source>
        <dbReference type="EMBL" id="RHK46566.1"/>
    </source>
</evidence>
<evidence type="ECO:0000313" key="3">
    <source>
        <dbReference type="Proteomes" id="UP000284562"/>
    </source>
</evidence>
<feature type="transmembrane region" description="Helical" evidence="1">
    <location>
        <begin position="17"/>
        <end position="36"/>
    </location>
</feature>
<dbReference type="AlphaFoldDB" id="A0AA92V4W3"/>
<dbReference type="EMBL" id="QRNN01000069">
    <property type="protein sequence ID" value="RHK46566.1"/>
    <property type="molecule type" value="Genomic_DNA"/>
</dbReference>
<evidence type="ECO:0000256" key="1">
    <source>
        <dbReference type="SAM" id="Phobius"/>
    </source>
</evidence>
<keyword evidence="1" id="KW-0472">Membrane</keyword>
<comment type="caution">
    <text evidence="2">The sequence shown here is derived from an EMBL/GenBank/DDBJ whole genome shotgun (WGS) entry which is preliminary data.</text>
</comment>
<name>A0AA92V4W3_9BACT</name>
<keyword evidence="1" id="KW-0812">Transmembrane</keyword>
<dbReference type="Proteomes" id="UP000284562">
    <property type="component" value="Unassembled WGS sequence"/>
</dbReference>
<proteinExistence type="predicted"/>